<dbReference type="OrthoDB" id="372762at2157"/>
<dbReference type="AlphaFoldDB" id="C7NRG9"/>
<sequence>MTGDVPESTRKYARENREQLEYILRHGSSIEIRAYAAALLIRGLSDPELDQVVEELETGREVLT</sequence>
<proteinExistence type="predicted"/>
<dbReference type="STRING" id="519442.Huta_1733"/>
<dbReference type="eggNOG" id="arCOG09093">
    <property type="taxonomic scope" value="Archaea"/>
</dbReference>
<dbReference type="KEGG" id="hut:Huta_1733"/>
<evidence type="ECO:0000313" key="2">
    <source>
        <dbReference type="Proteomes" id="UP000002071"/>
    </source>
</evidence>
<gene>
    <name evidence="1" type="ordered locus">Huta_1733</name>
</gene>
<dbReference type="HOGENOM" id="CLU_2857038_0_0_2"/>
<evidence type="ECO:0000313" key="1">
    <source>
        <dbReference type="EMBL" id="ACV11905.1"/>
    </source>
</evidence>
<accession>C7NRG9</accession>
<dbReference type="GeneID" id="8384019"/>
<name>C7NRG9_HALUD</name>
<reference evidence="1 2" key="1">
    <citation type="journal article" date="2009" name="Stand. Genomic Sci.">
        <title>Complete genome sequence of Halorhabdus utahensis type strain (AX-2).</title>
        <authorList>
            <person name="Anderson I."/>
            <person name="Tindall B.J."/>
            <person name="Pomrenke H."/>
            <person name="Goker M."/>
            <person name="Lapidus A."/>
            <person name="Nolan M."/>
            <person name="Copeland A."/>
            <person name="Glavina Del Rio T."/>
            <person name="Chen F."/>
            <person name="Tice H."/>
            <person name="Cheng J.F."/>
            <person name="Lucas S."/>
            <person name="Chertkov O."/>
            <person name="Bruce D."/>
            <person name="Brettin T."/>
            <person name="Detter J.C."/>
            <person name="Han C."/>
            <person name="Goodwin L."/>
            <person name="Land M."/>
            <person name="Hauser L."/>
            <person name="Chang Y.J."/>
            <person name="Jeffries C.D."/>
            <person name="Pitluck S."/>
            <person name="Pati A."/>
            <person name="Mavromatis K."/>
            <person name="Ivanova N."/>
            <person name="Ovchinnikova G."/>
            <person name="Chen A."/>
            <person name="Palaniappan K."/>
            <person name="Chain P."/>
            <person name="Rohde M."/>
            <person name="Bristow J."/>
            <person name="Eisen J.A."/>
            <person name="Markowitz V."/>
            <person name="Hugenholtz P."/>
            <person name="Kyrpides N.C."/>
            <person name="Klenk H.P."/>
        </authorList>
    </citation>
    <scope>NUCLEOTIDE SEQUENCE [LARGE SCALE GENOMIC DNA]</scope>
    <source>
        <strain evidence="2">DSM 12940 / JCM 11049 / AX-2</strain>
    </source>
</reference>
<dbReference type="RefSeq" id="WP_015789478.1">
    <property type="nucleotide sequence ID" value="NC_013158.1"/>
</dbReference>
<organism evidence="1 2">
    <name type="scientific">Halorhabdus utahensis (strain DSM 12940 / JCM 11049 / AX-2)</name>
    <dbReference type="NCBI Taxonomy" id="519442"/>
    <lineage>
        <taxon>Archaea</taxon>
        <taxon>Methanobacteriati</taxon>
        <taxon>Methanobacteriota</taxon>
        <taxon>Stenosarchaea group</taxon>
        <taxon>Halobacteria</taxon>
        <taxon>Halobacteriales</taxon>
        <taxon>Haloarculaceae</taxon>
        <taxon>Halorhabdus</taxon>
    </lineage>
</organism>
<protein>
    <submittedName>
        <fullName evidence="1">Uncharacterized protein</fullName>
    </submittedName>
</protein>
<dbReference type="EMBL" id="CP001687">
    <property type="protein sequence ID" value="ACV11905.1"/>
    <property type="molecule type" value="Genomic_DNA"/>
</dbReference>
<keyword evidence="2" id="KW-1185">Reference proteome</keyword>
<dbReference type="Proteomes" id="UP000002071">
    <property type="component" value="Chromosome"/>
</dbReference>